<dbReference type="InterPro" id="IPR002156">
    <property type="entry name" value="RNaseH_domain"/>
</dbReference>
<reference evidence="2 3" key="1">
    <citation type="journal article" date="2014" name="Am. J. Bot.">
        <title>Genome assembly and annotation for red clover (Trifolium pratense; Fabaceae).</title>
        <authorList>
            <person name="Istvanek J."/>
            <person name="Jaros M."/>
            <person name="Krenek A."/>
            <person name="Repkova J."/>
        </authorList>
    </citation>
    <scope>NUCLEOTIDE SEQUENCE [LARGE SCALE GENOMIC DNA]</scope>
    <source>
        <strain evidence="3">cv. Tatra</strain>
        <tissue evidence="2">Young leaves</tissue>
    </source>
</reference>
<dbReference type="CDD" id="cd06222">
    <property type="entry name" value="RNase_H_like"/>
    <property type="match status" value="1"/>
</dbReference>
<dbReference type="GO" id="GO:0004523">
    <property type="term" value="F:RNA-DNA hybrid ribonuclease activity"/>
    <property type="evidence" value="ECO:0007669"/>
    <property type="project" value="InterPro"/>
</dbReference>
<gene>
    <name evidence="2" type="ORF">L195_g052800</name>
</gene>
<dbReference type="AlphaFoldDB" id="A0A2K3K731"/>
<dbReference type="Pfam" id="PF13456">
    <property type="entry name" value="RVT_3"/>
    <property type="match status" value="1"/>
</dbReference>
<evidence type="ECO:0000313" key="2">
    <source>
        <dbReference type="EMBL" id="PNX62105.1"/>
    </source>
</evidence>
<dbReference type="PROSITE" id="PS50879">
    <property type="entry name" value="RNASE_H_1"/>
    <property type="match status" value="1"/>
</dbReference>
<dbReference type="SUPFAM" id="SSF53098">
    <property type="entry name" value="Ribonuclease H-like"/>
    <property type="match status" value="1"/>
</dbReference>
<reference evidence="2 3" key="2">
    <citation type="journal article" date="2017" name="Front. Plant Sci.">
        <title>Gene Classification and Mining of Molecular Markers Useful in Red Clover (Trifolium pratense) Breeding.</title>
        <authorList>
            <person name="Istvanek J."/>
            <person name="Dluhosova J."/>
            <person name="Dluhos P."/>
            <person name="Patkova L."/>
            <person name="Nedelnik J."/>
            <person name="Repkova J."/>
        </authorList>
    </citation>
    <scope>NUCLEOTIDE SEQUENCE [LARGE SCALE GENOMIC DNA]</scope>
    <source>
        <strain evidence="3">cv. Tatra</strain>
        <tissue evidence="2">Young leaves</tissue>
    </source>
</reference>
<dbReference type="PANTHER" id="PTHR47723">
    <property type="entry name" value="OS05G0353850 PROTEIN"/>
    <property type="match status" value="1"/>
</dbReference>
<dbReference type="InterPro" id="IPR036397">
    <property type="entry name" value="RNaseH_sf"/>
</dbReference>
<evidence type="ECO:0000313" key="3">
    <source>
        <dbReference type="Proteomes" id="UP000236291"/>
    </source>
</evidence>
<feature type="domain" description="RNase H type-1" evidence="1">
    <location>
        <begin position="2"/>
        <end position="131"/>
    </location>
</feature>
<dbReference type="Gene3D" id="3.30.420.10">
    <property type="entry name" value="Ribonuclease H-like superfamily/Ribonuclease H"/>
    <property type="match status" value="1"/>
</dbReference>
<sequence>MEGCWVQLNTDGAYKEGRVAGCGGVIRDSSGVWKGGFTNKLGICNAYVAELWGVLEGLRYARSLGFNRIELDVDSSVVNQVLKQPGYGRPLGGTLVMRICCLLELEWEVVIKHSYRETNKCVDVLANIGYTLDSYMMYYASCPTECHDVMLADVFGIAIPCFISV</sequence>
<evidence type="ECO:0000259" key="1">
    <source>
        <dbReference type="PROSITE" id="PS50879"/>
    </source>
</evidence>
<proteinExistence type="predicted"/>
<dbReference type="Proteomes" id="UP000236291">
    <property type="component" value="Unassembled WGS sequence"/>
</dbReference>
<protein>
    <submittedName>
        <fullName evidence="2">Ribonuclease H</fullName>
    </submittedName>
</protein>
<dbReference type="InterPro" id="IPR053151">
    <property type="entry name" value="RNase_H-like"/>
</dbReference>
<name>A0A2K3K731_TRIPR</name>
<dbReference type="InterPro" id="IPR012337">
    <property type="entry name" value="RNaseH-like_sf"/>
</dbReference>
<accession>A0A2K3K731</accession>
<dbReference type="GO" id="GO:0003676">
    <property type="term" value="F:nucleic acid binding"/>
    <property type="evidence" value="ECO:0007669"/>
    <property type="project" value="InterPro"/>
</dbReference>
<dbReference type="InterPro" id="IPR044730">
    <property type="entry name" value="RNase_H-like_dom_plant"/>
</dbReference>
<dbReference type="PANTHER" id="PTHR47723:SF13">
    <property type="entry name" value="PUTATIVE-RELATED"/>
    <property type="match status" value="1"/>
</dbReference>
<dbReference type="EMBL" id="ASHM01086833">
    <property type="protein sequence ID" value="PNX62105.1"/>
    <property type="molecule type" value="Genomic_DNA"/>
</dbReference>
<organism evidence="2 3">
    <name type="scientific">Trifolium pratense</name>
    <name type="common">Red clover</name>
    <dbReference type="NCBI Taxonomy" id="57577"/>
    <lineage>
        <taxon>Eukaryota</taxon>
        <taxon>Viridiplantae</taxon>
        <taxon>Streptophyta</taxon>
        <taxon>Embryophyta</taxon>
        <taxon>Tracheophyta</taxon>
        <taxon>Spermatophyta</taxon>
        <taxon>Magnoliopsida</taxon>
        <taxon>eudicotyledons</taxon>
        <taxon>Gunneridae</taxon>
        <taxon>Pentapetalae</taxon>
        <taxon>rosids</taxon>
        <taxon>fabids</taxon>
        <taxon>Fabales</taxon>
        <taxon>Fabaceae</taxon>
        <taxon>Papilionoideae</taxon>
        <taxon>50 kb inversion clade</taxon>
        <taxon>NPAAA clade</taxon>
        <taxon>Hologalegina</taxon>
        <taxon>IRL clade</taxon>
        <taxon>Trifolieae</taxon>
        <taxon>Trifolium</taxon>
    </lineage>
</organism>
<comment type="caution">
    <text evidence="2">The sequence shown here is derived from an EMBL/GenBank/DDBJ whole genome shotgun (WGS) entry which is preliminary data.</text>
</comment>